<comment type="caution">
    <text evidence="1">The sequence shown here is derived from an EMBL/GenBank/DDBJ whole genome shotgun (WGS) entry which is preliminary data.</text>
</comment>
<proteinExistence type="predicted"/>
<gene>
    <name evidence="1" type="ORF">RhiirA1_472977</name>
</gene>
<dbReference type="AlphaFoldDB" id="A0A2N0R1G2"/>
<evidence type="ECO:0000313" key="1">
    <source>
        <dbReference type="EMBL" id="PKC57120.1"/>
    </source>
</evidence>
<accession>A0A2N0R1G2</accession>
<reference evidence="1 2" key="2">
    <citation type="submission" date="2017-10" db="EMBL/GenBank/DDBJ databases">
        <title>Genome analyses suggest a sexual origin of heterokaryosis in a supposedly ancient asexual fungus.</title>
        <authorList>
            <person name="Corradi N."/>
            <person name="Sedzielewska K."/>
            <person name="Noel J."/>
            <person name="Charron P."/>
            <person name="Farinelli L."/>
            <person name="Marton T."/>
            <person name="Kruger M."/>
            <person name="Pelin A."/>
            <person name="Brachmann A."/>
            <person name="Corradi N."/>
        </authorList>
    </citation>
    <scope>NUCLEOTIDE SEQUENCE [LARGE SCALE GENOMIC DNA]</scope>
    <source>
        <strain evidence="1 2">A1</strain>
    </source>
</reference>
<dbReference type="Proteomes" id="UP000232688">
    <property type="component" value="Unassembled WGS sequence"/>
</dbReference>
<dbReference type="VEuPathDB" id="FungiDB:RhiirA1_472977"/>
<reference evidence="1 2" key="1">
    <citation type="submission" date="2017-10" db="EMBL/GenBank/DDBJ databases">
        <title>Extensive intraspecific genome diversity in a model arbuscular mycorrhizal fungus.</title>
        <authorList>
            <person name="Chen E.C.H."/>
            <person name="Morin E."/>
            <person name="Baudet D."/>
            <person name="Noel J."/>
            <person name="Ndikumana S."/>
            <person name="Charron P."/>
            <person name="St-Onge C."/>
            <person name="Giorgi J."/>
            <person name="Grigoriev I.V."/>
            <person name="Roux C."/>
            <person name="Martin F.M."/>
            <person name="Corradi N."/>
        </authorList>
    </citation>
    <scope>NUCLEOTIDE SEQUENCE [LARGE SCALE GENOMIC DNA]</scope>
    <source>
        <strain evidence="1 2">A1</strain>
    </source>
</reference>
<dbReference type="EMBL" id="LLXH01001918">
    <property type="protein sequence ID" value="PKC57120.1"/>
    <property type="molecule type" value="Genomic_DNA"/>
</dbReference>
<sequence>MSSVLYKNQKILKQKTIYDSDKFKNMLEMGDVDLIGFFDELYQGTNPNTKSDKTNNNNKKKLVSLYYFLSSIQSLYKMQNANTFFNEKKDFVDNKMQTGIIIKYGLATEKSNDYISDKGLCYGQALLLAEVLTDLPLNLALIQ</sequence>
<dbReference type="VEuPathDB" id="FungiDB:RhiirFUN_002720"/>
<name>A0A2N0R1G2_9GLOM</name>
<evidence type="ECO:0000313" key="2">
    <source>
        <dbReference type="Proteomes" id="UP000232688"/>
    </source>
</evidence>
<protein>
    <submittedName>
        <fullName evidence="1">Uncharacterized protein</fullName>
    </submittedName>
</protein>
<organism evidence="1 2">
    <name type="scientific">Rhizophagus irregularis</name>
    <dbReference type="NCBI Taxonomy" id="588596"/>
    <lineage>
        <taxon>Eukaryota</taxon>
        <taxon>Fungi</taxon>
        <taxon>Fungi incertae sedis</taxon>
        <taxon>Mucoromycota</taxon>
        <taxon>Glomeromycotina</taxon>
        <taxon>Glomeromycetes</taxon>
        <taxon>Glomerales</taxon>
        <taxon>Glomeraceae</taxon>
        <taxon>Rhizophagus</taxon>
    </lineage>
</organism>